<dbReference type="Pfam" id="PF10531">
    <property type="entry name" value="SLBB"/>
    <property type="match status" value="3"/>
</dbReference>
<dbReference type="PANTHER" id="PTHR33619">
    <property type="entry name" value="POLYSACCHARIDE EXPORT PROTEIN GFCE-RELATED"/>
    <property type="match status" value="1"/>
</dbReference>
<dbReference type="Gene3D" id="3.10.560.10">
    <property type="entry name" value="Outer membrane lipoprotein wza domain like"/>
    <property type="match status" value="3"/>
</dbReference>
<feature type="domain" description="Soluble ligand binding" evidence="1">
    <location>
        <begin position="24"/>
        <end position="71"/>
    </location>
</feature>
<dbReference type="InterPro" id="IPR019554">
    <property type="entry name" value="Soluble_ligand-bd"/>
</dbReference>
<sequence>MEMVVQAGDLLSVLAVLEEVDDSVSLLGHTTRPGNYEWSPGMRVTDLVSSERMLKPKADLGYVLIRREDGPDRLTTVLSLDLGAALANPASASNIELQVRDRVMIFELGVVRAAVISAILDELEAEATQSRPFQMVKVSGQVRSPGGYPLEAGMRISDILRAGGGLSSSAFSAGAELTRYSVDASGERQTQLIAIDLDAIIDGDDAADLMLNSYDFLSIKEVPAWEKQFEIELIGEIRFPGVYPVQRGETLRSVLERAGGLTDLAFPGGSVFTRETLRKREADQIVVLERR</sequence>
<dbReference type="PANTHER" id="PTHR33619:SF3">
    <property type="entry name" value="POLYSACCHARIDE EXPORT PROTEIN GFCE-RELATED"/>
    <property type="match status" value="1"/>
</dbReference>
<dbReference type="GO" id="GO:0015159">
    <property type="term" value="F:polysaccharide transmembrane transporter activity"/>
    <property type="evidence" value="ECO:0007669"/>
    <property type="project" value="InterPro"/>
</dbReference>
<name>X1BRJ8_9ZZZZ</name>
<accession>X1BRJ8</accession>
<dbReference type="AlphaFoldDB" id="X1BRJ8"/>
<feature type="non-terminal residue" evidence="2">
    <location>
        <position position="291"/>
    </location>
</feature>
<dbReference type="InterPro" id="IPR049712">
    <property type="entry name" value="Poly_export"/>
</dbReference>
<reference evidence="2" key="1">
    <citation type="journal article" date="2014" name="Front. Microbiol.">
        <title>High frequency of phylogenetically diverse reductive dehalogenase-homologous genes in deep subseafloor sedimentary metagenomes.</title>
        <authorList>
            <person name="Kawai M."/>
            <person name="Futagami T."/>
            <person name="Toyoda A."/>
            <person name="Takaki Y."/>
            <person name="Nishi S."/>
            <person name="Hori S."/>
            <person name="Arai W."/>
            <person name="Tsubouchi T."/>
            <person name="Morono Y."/>
            <person name="Uchiyama I."/>
            <person name="Ito T."/>
            <person name="Fujiyama A."/>
            <person name="Inagaki F."/>
            <person name="Takami H."/>
        </authorList>
    </citation>
    <scope>NUCLEOTIDE SEQUENCE</scope>
    <source>
        <strain evidence="2">Expedition CK06-06</strain>
    </source>
</reference>
<comment type="caution">
    <text evidence="2">The sequence shown here is derived from an EMBL/GenBank/DDBJ whole genome shotgun (WGS) entry which is preliminary data.</text>
</comment>
<evidence type="ECO:0000259" key="1">
    <source>
        <dbReference type="Pfam" id="PF10531"/>
    </source>
</evidence>
<gene>
    <name evidence="2" type="ORF">S01H4_39313</name>
</gene>
<protein>
    <recommendedName>
        <fullName evidence="1">Soluble ligand binding domain-containing protein</fullName>
    </recommendedName>
</protein>
<feature type="domain" description="Soluble ligand binding" evidence="1">
    <location>
        <begin position="135"/>
        <end position="170"/>
    </location>
</feature>
<proteinExistence type="predicted"/>
<organism evidence="2">
    <name type="scientific">marine sediment metagenome</name>
    <dbReference type="NCBI Taxonomy" id="412755"/>
    <lineage>
        <taxon>unclassified sequences</taxon>
        <taxon>metagenomes</taxon>
        <taxon>ecological metagenomes</taxon>
    </lineage>
</organism>
<evidence type="ECO:0000313" key="2">
    <source>
        <dbReference type="EMBL" id="GAG98364.1"/>
    </source>
</evidence>
<feature type="domain" description="Soluble ligand binding" evidence="1">
    <location>
        <begin position="235"/>
        <end position="266"/>
    </location>
</feature>
<dbReference type="EMBL" id="BART01021281">
    <property type="protein sequence ID" value="GAG98364.1"/>
    <property type="molecule type" value="Genomic_DNA"/>
</dbReference>